<proteinExistence type="predicted"/>
<sequence length="85" mass="10136">MARRKVKLQYIVNKSSRRNTFRKRKEGLLKKVYEITTLCDIKAAAIIYSPFDVEQEVFPSHPEVHEMLMRFQDMSEKDKTKNMVN</sequence>
<gene>
    <name evidence="7" type="ORF">RchiOBHm_Chr6g0295031</name>
</gene>
<evidence type="ECO:0000256" key="3">
    <source>
        <dbReference type="ARBA" id="ARBA00023125"/>
    </source>
</evidence>
<evidence type="ECO:0000313" key="7">
    <source>
        <dbReference type="EMBL" id="PRQ26477.1"/>
    </source>
</evidence>
<dbReference type="InterPro" id="IPR002100">
    <property type="entry name" value="TF_MADSbox"/>
</dbReference>
<name>A0A2P6PX15_ROSCH</name>
<feature type="domain" description="MADS-box" evidence="6">
    <location>
        <begin position="1"/>
        <end position="49"/>
    </location>
</feature>
<dbReference type="Pfam" id="PF00319">
    <property type="entry name" value="SRF-TF"/>
    <property type="match status" value="1"/>
</dbReference>
<dbReference type="GO" id="GO:0005634">
    <property type="term" value="C:nucleus"/>
    <property type="evidence" value="ECO:0007669"/>
    <property type="project" value="UniProtKB-SubCell"/>
</dbReference>
<comment type="subcellular location">
    <subcellularLocation>
        <location evidence="1">Nucleus</location>
    </subcellularLocation>
</comment>
<evidence type="ECO:0000313" key="8">
    <source>
        <dbReference type="Proteomes" id="UP000238479"/>
    </source>
</evidence>
<dbReference type="Gene3D" id="3.40.1810.10">
    <property type="entry name" value="Transcription factor, MADS-box"/>
    <property type="match status" value="1"/>
</dbReference>
<evidence type="ECO:0000256" key="1">
    <source>
        <dbReference type="ARBA" id="ARBA00004123"/>
    </source>
</evidence>
<dbReference type="AlphaFoldDB" id="A0A2P6PX15"/>
<dbReference type="PROSITE" id="PS50066">
    <property type="entry name" value="MADS_BOX_2"/>
    <property type="match status" value="1"/>
</dbReference>
<evidence type="ECO:0000256" key="4">
    <source>
        <dbReference type="ARBA" id="ARBA00023163"/>
    </source>
</evidence>
<evidence type="ECO:0000256" key="5">
    <source>
        <dbReference type="ARBA" id="ARBA00023242"/>
    </source>
</evidence>
<dbReference type="EMBL" id="PDCK01000044">
    <property type="protein sequence ID" value="PRQ26477.1"/>
    <property type="molecule type" value="Genomic_DNA"/>
</dbReference>
<dbReference type="Proteomes" id="UP000238479">
    <property type="component" value="Chromosome 6"/>
</dbReference>
<dbReference type="GO" id="GO:0046983">
    <property type="term" value="F:protein dimerization activity"/>
    <property type="evidence" value="ECO:0007669"/>
    <property type="project" value="InterPro"/>
</dbReference>
<dbReference type="InterPro" id="IPR036879">
    <property type="entry name" value="TF_MADSbox_sf"/>
</dbReference>
<dbReference type="SMART" id="SM00432">
    <property type="entry name" value="MADS"/>
    <property type="match status" value="1"/>
</dbReference>
<comment type="caution">
    <text evidence="7">The sequence shown here is derived from an EMBL/GenBank/DDBJ whole genome shotgun (WGS) entry which is preliminary data.</text>
</comment>
<organism evidence="7 8">
    <name type="scientific">Rosa chinensis</name>
    <name type="common">China rose</name>
    <dbReference type="NCBI Taxonomy" id="74649"/>
    <lineage>
        <taxon>Eukaryota</taxon>
        <taxon>Viridiplantae</taxon>
        <taxon>Streptophyta</taxon>
        <taxon>Embryophyta</taxon>
        <taxon>Tracheophyta</taxon>
        <taxon>Spermatophyta</taxon>
        <taxon>Magnoliopsida</taxon>
        <taxon>eudicotyledons</taxon>
        <taxon>Gunneridae</taxon>
        <taxon>Pentapetalae</taxon>
        <taxon>rosids</taxon>
        <taxon>fabids</taxon>
        <taxon>Rosales</taxon>
        <taxon>Rosaceae</taxon>
        <taxon>Rosoideae</taxon>
        <taxon>Rosoideae incertae sedis</taxon>
        <taxon>Rosa</taxon>
    </lineage>
</organism>
<dbReference type="OMA" id="FRKRREC"/>
<dbReference type="GO" id="GO:0000981">
    <property type="term" value="F:DNA-binding transcription factor activity, RNA polymerase II-specific"/>
    <property type="evidence" value="ECO:0007669"/>
    <property type="project" value="InterPro"/>
</dbReference>
<keyword evidence="8" id="KW-1185">Reference proteome</keyword>
<dbReference type="InterPro" id="IPR033897">
    <property type="entry name" value="SRF-like_MADS-box"/>
</dbReference>
<dbReference type="PANTHER" id="PTHR11945">
    <property type="entry name" value="MADS BOX PROTEIN"/>
    <property type="match status" value="1"/>
</dbReference>
<dbReference type="PANTHER" id="PTHR11945:SF387">
    <property type="entry name" value="AGAMOUS-LIKE MADS-BOX PROTEIN AGL80"/>
    <property type="match status" value="1"/>
</dbReference>
<keyword evidence="4" id="KW-0804">Transcription</keyword>
<dbReference type="GO" id="GO:0045944">
    <property type="term" value="P:positive regulation of transcription by RNA polymerase II"/>
    <property type="evidence" value="ECO:0007669"/>
    <property type="project" value="InterPro"/>
</dbReference>
<evidence type="ECO:0000259" key="6">
    <source>
        <dbReference type="PROSITE" id="PS50066"/>
    </source>
</evidence>
<dbReference type="CDD" id="cd00266">
    <property type="entry name" value="MADS_SRF_like"/>
    <property type="match status" value="1"/>
</dbReference>
<keyword evidence="2" id="KW-0805">Transcription regulation</keyword>
<protein>
    <submittedName>
        <fullName evidence="7">Putative transcription factor MADS-type1 family</fullName>
    </submittedName>
</protein>
<reference evidence="7 8" key="1">
    <citation type="journal article" date="2018" name="Nat. Genet.">
        <title>The Rosa genome provides new insights in the design of modern roses.</title>
        <authorList>
            <person name="Bendahmane M."/>
        </authorList>
    </citation>
    <scope>NUCLEOTIDE SEQUENCE [LARGE SCALE GENOMIC DNA]</scope>
    <source>
        <strain evidence="8">cv. Old Blush</strain>
    </source>
</reference>
<dbReference type="SUPFAM" id="SSF55455">
    <property type="entry name" value="SRF-like"/>
    <property type="match status" value="1"/>
</dbReference>
<accession>A0A2P6PX15</accession>
<keyword evidence="3" id="KW-0238">DNA-binding</keyword>
<dbReference type="PRINTS" id="PR00404">
    <property type="entry name" value="MADSDOMAIN"/>
</dbReference>
<keyword evidence="5" id="KW-0539">Nucleus</keyword>
<evidence type="ECO:0000256" key="2">
    <source>
        <dbReference type="ARBA" id="ARBA00023015"/>
    </source>
</evidence>
<dbReference type="GO" id="GO:0000978">
    <property type="term" value="F:RNA polymerase II cis-regulatory region sequence-specific DNA binding"/>
    <property type="evidence" value="ECO:0007669"/>
    <property type="project" value="TreeGrafter"/>
</dbReference>
<dbReference type="Gramene" id="PRQ26477">
    <property type="protein sequence ID" value="PRQ26477"/>
    <property type="gene ID" value="RchiOBHm_Chr6g0295031"/>
</dbReference>